<accession>A0A8S4AAA1</accession>
<dbReference type="AlphaFoldDB" id="A0A8S4AAA1"/>
<dbReference type="EMBL" id="CAJRST010000001">
    <property type="protein sequence ID" value="CAG5851134.1"/>
    <property type="molecule type" value="Genomic_DNA"/>
</dbReference>
<evidence type="ECO:0000313" key="2">
    <source>
        <dbReference type="Proteomes" id="UP000677803"/>
    </source>
</evidence>
<reference evidence="1" key="1">
    <citation type="submission" date="2021-05" db="EMBL/GenBank/DDBJ databases">
        <authorList>
            <person name="Tigano A."/>
        </authorList>
    </citation>
    <scope>NUCLEOTIDE SEQUENCE</scope>
</reference>
<evidence type="ECO:0000313" key="1">
    <source>
        <dbReference type="EMBL" id="CAG5851134.1"/>
    </source>
</evidence>
<sequence length="119" mass="13600">MVIRQFGYHTTTEFEKGTQKKVARDDNGVAQQSLGSNRKAEIMGLGERVNGLAQLKTRRPPIPTLFLANVHLLYNKVYMLRKSWLNNNMTDSAFQIDGLLLFKTDRNQRPWKIQGGGFC</sequence>
<comment type="caution">
    <text evidence="1">The sequence shown here is derived from an EMBL/GenBank/DDBJ whole genome shotgun (WGS) entry which is preliminary data.</text>
</comment>
<proteinExistence type="predicted"/>
<name>A0A8S4AAA1_9TELE</name>
<keyword evidence="2" id="KW-1185">Reference proteome</keyword>
<dbReference type="Proteomes" id="UP000677803">
    <property type="component" value="Unassembled WGS sequence"/>
</dbReference>
<protein>
    <submittedName>
        <fullName evidence="1">(Atlantic silverside) hypothetical protein</fullName>
    </submittedName>
</protein>
<gene>
    <name evidence="1" type="ORF">MMEN_LOCUS210</name>
</gene>
<organism evidence="1 2">
    <name type="scientific">Menidia menidia</name>
    <name type="common">Atlantic silverside</name>
    <dbReference type="NCBI Taxonomy" id="238744"/>
    <lineage>
        <taxon>Eukaryota</taxon>
        <taxon>Metazoa</taxon>
        <taxon>Chordata</taxon>
        <taxon>Craniata</taxon>
        <taxon>Vertebrata</taxon>
        <taxon>Euteleostomi</taxon>
        <taxon>Actinopterygii</taxon>
        <taxon>Neopterygii</taxon>
        <taxon>Teleostei</taxon>
        <taxon>Neoteleostei</taxon>
        <taxon>Acanthomorphata</taxon>
        <taxon>Ovalentaria</taxon>
        <taxon>Atherinomorphae</taxon>
        <taxon>Atheriniformes</taxon>
        <taxon>Atherinopsidae</taxon>
        <taxon>Menidiinae</taxon>
        <taxon>Menidia</taxon>
    </lineage>
</organism>